<keyword evidence="2" id="KW-0813">Transport</keyword>
<dbReference type="InterPro" id="IPR017871">
    <property type="entry name" value="ABC_transporter-like_CS"/>
</dbReference>
<dbReference type="InterPro" id="IPR039421">
    <property type="entry name" value="Type_1_exporter"/>
</dbReference>
<evidence type="ECO:0000256" key="9">
    <source>
        <dbReference type="SAM" id="Phobius"/>
    </source>
</evidence>
<feature type="transmembrane region" description="Helical" evidence="9">
    <location>
        <begin position="72"/>
        <end position="90"/>
    </location>
</feature>
<dbReference type="PANTHER" id="PTHR43394">
    <property type="entry name" value="ATP-DEPENDENT PERMEASE MDL1, MITOCHONDRIAL"/>
    <property type="match status" value="1"/>
</dbReference>
<dbReference type="InterPro" id="IPR011527">
    <property type="entry name" value="ABC1_TM_dom"/>
</dbReference>
<dbReference type="Pfam" id="PF00664">
    <property type="entry name" value="ABC_membrane"/>
    <property type="match status" value="1"/>
</dbReference>
<protein>
    <submittedName>
        <fullName evidence="12">Unannotated protein</fullName>
    </submittedName>
</protein>
<evidence type="ECO:0000256" key="3">
    <source>
        <dbReference type="ARBA" id="ARBA00022475"/>
    </source>
</evidence>
<keyword evidence="5" id="KW-0547">Nucleotide-binding</keyword>
<dbReference type="InterPro" id="IPR027417">
    <property type="entry name" value="P-loop_NTPase"/>
</dbReference>
<dbReference type="SMART" id="SM00382">
    <property type="entry name" value="AAA"/>
    <property type="match status" value="1"/>
</dbReference>
<evidence type="ECO:0000256" key="4">
    <source>
        <dbReference type="ARBA" id="ARBA00022692"/>
    </source>
</evidence>
<dbReference type="InterPro" id="IPR036640">
    <property type="entry name" value="ABC1_TM_sf"/>
</dbReference>
<keyword evidence="3" id="KW-1003">Cell membrane</keyword>
<gene>
    <name evidence="12" type="ORF">UFOPK1788_00491</name>
</gene>
<comment type="subcellular location">
    <subcellularLocation>
        <location evidence="1">Cell membrane</location>
        <topology evidence="1">Multi-pass membrane protein</topology>
    </subcellularLocation>
</comment>
<dbReference type="PANTHER" id="PTHR43394:SF1">
    <property type="entry name" value="ATP-BINDING CASSETTE SUB-FAMILY B MEMBER 10, MITOCHONDRIAL"/>
    <property type="match status" value="1"/>
</dbReference>
<dbReference type="EMBL" id="CAEZUE010000047">
    <property type="protein sequence ID" value="CAB4590324.1"/>
    <property type="molecule type" value="Genomic_DNA"/>
</dbReference>
<dbReference type="PROSITE" id="PS50893">
    <property type="entry name" value="ABC_TRANSPORTER_2"/>
    <property type="match status" value="1"/>
</dbReference>
<feature type="domain" description="ABC transporter" evidence="10">
    <location>
        <begin position="352"/>
        <end position="586"/>
    </location>
</feature>
<dbReference type="SUPFAM" id="SSF90123">
    <property type="entry name" value="ABC transporter transmembrane region"/>
    <property type="match status" value="1"/>
</dbReference>
<dbReference type="InterPro" id="IPR003439">
    <property type="entry name" value="ABC_transporter-like_ATP-bd"/>
</dbReference>
<feature type="transmembrane region" description="Helical" evidence="9">
    <location>
        <begin position="148"/>
        <end position="167"/>
    </location>
</feature>
<evidence type="ECO:0000313" key="12">
    <source>
        <dbReference type="EMBL" id="CAB4590324.1"/>
    </source>
</evidence>
<dbReference type="Pfam" id="PF00005">
    <property type="entry name" value="ABC_tran"/>
    <property type="match status" value="1"/>
</dbReference>
<feature type="transmembrane region" description="Helical" evidence="9">
    <location>
        <begin position="290"/>
        <end position="315"/>
    </location>
</feature>
<keyword evidence="7 9" id="KW-1133">Transmembrane helix</keyword>
<sequence>MAIPRFGRRPAGAEPEGPKATFRDLMPYLLEHKGILGVVIALSLVGAGFALGQPLVVSQVITAVQNGDDVGWLVPILIALVVGGALLSSVRHYLLQRTGESVVLSSRKHLVNRLLNLPISSFDSRRTGDLVSRVGADSTMLRAVLTQGLVEAVGGSVTFVGAIIAMLFIDAVLFGLTFTVVITSMVIVIVLSRQIRKFSRQAQDRVGDLTASVERSISAVRTVRAANAIGREITSVETDATSAWDAGLHVARISAFVVPISSIAMQVSFLVVLGVGGFRVASEAITIAQLVSFILFLFMMIMPLGSAIGAFTSVAQALGALGRIQEIIDLPSETVDDVVTATVPDDLGPVAVELRNVDFSYTDETPILQDVSFTVATGTRVALVGPSGSGKSTVLSLIERFYDVSGGSVRFGGHDIRQLDRTELRSHIGYVEQDAPVLAGSIRDNLTLGAPDATDEDCVAVLADVNLSNLVDRNERGLDSPVGEGGVLLSGGERQRLAIARALLMAPPVLLLDESTSSLDGLNEQLMKEAIDRVSANRTLIVIAHRLSTVVDSDQIVVLENGRVLGTGTHDELIDSVPLYRELAETQLLTTD</sequence>
<keyword evidence="6" id="KW-0067">ATP-binding</keyword>
<dbReference type="PROSITE" id="PS00211">
    <property type="entry name" value="ABC_TRANSPORTER_1"/>
    <property type="match status" value="1"/>
</dbReference>
<evidence type="ECO:0000256" key="5">
    <source>
        <dbReference type="ARBA" id="ARBA00022741"/>
    </source>
</evidence>
<name>A0A6J6FTJ9_9ZZZZ</name>
<evidence type="ECO:0000256" key="2">
    <source>
        <dbReference type="ARBA" id="ARBA00022448"/>
    </source>
</evidence>
<evidence type="ECO:0000256" key="7">
    <source>
        <dbReference type="ARBA" id="ARBA00022989"/>
    </source>
</evidence>
<evidence type="ECO:0000256" key="8">
    <source>
        <dbReference type="ARBA" id="ARBA00023136"/>
    </source>
</evidence>
<evidence type="ECO:0000256" key="1">
    <source>
        <dbReference type="ARBA" id="ARBA00004651"/>
    </source>
</evidence>
<evidence type="ECO:0000259" key="11">
    <source>
        <dbReference type="PROSITE" id="PS50929"/>
    </source>
</evidence>
<keyword evidence="8 9" id="KW-0472">Membrane</keyword>
<feature type="transmembrane region" description="Helical" evidence="9">
    <location>
        <begin position="256"/>
        <end position="278"/>
    </location>
</feature>
<reference evidence="12" key="1">
    <citation type="submission" date="2020-05" db="EMBL/GenBank/DDBJ databases">
        <authorList>
            <person name="Chiriac C."/>
            <person name="Salcher M."/>
            <person name="Ghai R."/>
            <person name="Kavagutti S V."/>
        </authorList>
    </citation>
    <scope>NUCLEOTIDE SEQUENCE</scope>
</reference>
<feature type="transmembrane region" description="Helical" evidence="9">
    <location>
        <begin position="34"/>
        <end position="52"/>
    </location>
</feature>
<dbReference type="CDD" id="cd18551">
    <property type="entry name" value="ABC_6TM_LmrA_like"/>
    <property type="match status" value="1"/>
</dbReference>
<organism evidence="12">
    <name type="scientific">freshwater metagenome</name>
    <dbReference type="NCBI Taxonomy" id="449393"/>
    <lineage>
        <taxon>unclassified sequences</taxon>
        <taxon>metagenomes</taxon>
        <taxon>ecological metagenomes</taxon>
    </lineage>
</organism>
<dbReference type="GO" id="GO:0016887">
    <property type="term" value="F:ATP hydrolysis activity"/>
    <property type="evidence" value="ECO:0007669"/>
    <property type="project" value="InterPro"/>
</dbReference>
<dbReference type="FunFam" id="3.40.50.300:FF:000221">
    <property type="entry name" value="Multidrug ABC transporter ATP-binding protein"/>
    <property type="match status" value="1"/>
</dbReference>
<dbReference type="GO" id="GO:0015421">
    <property type="term" value="F:ABC-type oligopeptide transporter activity"/>
    <property type="evidence" value="ECO:0007669"/>
    <property type="project" value="TreeGrafter"/>
</dbReference>
<dbReference type="InterPro" id="IPR003593">
    <property type="entry name" value="AAA+_ATPase"/>
</dbReference>
<proteinExistence type="predicted"/>
<dbReference type="Gene3D" id="3.40.50.300">
    <property type="entry name" value="P-loop containing nucleotide triphosphate hydrolases"/>
    <property type="match status" value="1"/>
</dbReference>
<dbReference type="AlphaFoldDB" id="A0A6J6FTJ9"/>
<evidence type="ECO:0000256" key="6">
    <source>
        <dbReference type="ARBA" id="ARBA00022840"/>
    </source>
</evidence>
<accession>A0A6J6FTJ9</accession>
<dbReference type="GO" id="GO:0005524">
    <property type="term" value="F:ATP binding"/>
    <property type="evidence" value="ECO:0007669"/>
    <property type="project" value="UniProtKB-KW"/>
</dbReference>
<dbReference type="Gene3D" id="1.20.1560.10">
    <property type="entry name" value="ABC transporter type 1, transmembrane domain"/>
    <property type="match status" value="1"/>
</dbReference>
<feature type="domain" description="ABC transmembrane type-1" evidence="11">
    <location>
        <begin position="38"/>
        <end position="316"/>
    </location>
</feature>
<dbReference type="SUPFAM" id="SSF52540">
    <property type="entry name" value="P-loop containing nucleoside triphosphate hydrolases"/>
    <property type="match status" value="1"/>
</dbReference>
<evidence type="ECO:0000259" key="10">
    <source>
        <dbReference type="PROSITE" id="PS50893"/>
    </source>
</evidence>
<keyword evidence="4 9" id="KW-0812">Transmembrane</keyword>
<feature type="transmembrane region" description="Helical" evidence="9">
    <location>
        <begin position="173"/>
        <end position="191"/>
    </location>
</feature>
<dbReference type="PROSITE" id="PS50929">
    <property type="entry name" value="ABC_TM1F"/>
    <property type="match status" value="1"/>
</dbReference>
<dbReference type="GO" id="GO:0005886">
    <property type="term" value="C:plasma membrane"/>
    <property type="evidence" value="ECO:0007669"/>
    <property type="project" value="UniProtKB-SubCell"/>
</dbReference>